<feature type="domain" description="VWFA" evidence="1">
    <location>
        <begin position="62"/>
        <end position="280"/>
    </location>
</feature>
<dbReference type="Pfam" id="PF13519">
    <property type="entry name" value="VWA_2"/>
    <property type="match status" value="1"/>
</dbReference>
<accession>A0AAP1REB0</accession>
<comment type="caution">
    <text evidence="2">The sequence shown here is derived from an EMBL/GenBank/DDBJ whole genome shotgun (WGS) entry which is preliminary data.</text>
</comment>
<organism evidence="2 3">
    <name type="scientific">Tenacibaculum finnmarkense genomovar finnmarkense</name>
    <dbReference type="NCBI Taxonomy" id="1458503"/>
    <lineage>
        <taxon>Bacteria</taxon>
        <taxon>Pseudomonadati</taxon>
        <taxon>Bacteroidota</taxon>
        <taxon>Flavobacteriia</taxon>
        <taxon>Flavobacteriales</taxon>
        <taxon>Flavobacteriaceae</taxon>
        <taxon>Tenacibaculum</taxon>
        <taxon>Tenacibaculum finnmarkense</taxon>
    </lineage>
</organism>
<gene>
    <name evidence="2" type="ORF">F7645_04725</name>
</gene>
<dbReference type="SUPFAM" id="SSF53300">
    <property type="entry name" value="vWA-like"/>
    <property type="match status" value="1"/>
</dbReference>
<sequence length="2301" mass="246690">MKTRLKSVLKSVFFAFLLVSGQLIIAQEQIVINKQIVSSPINCKQFDVTLTVTGNPPVAAKEVVLLIDVSGSMGNYVDDGTGTGNQEPVIKFVKEAAKDFVSKLLSSANNPTGKNKIAIVSYSYNAVILADLTTDKTALNNAIDQLSPDAGTNMEGGLLKAGEVFTNSSPGCLRTRSIVFFTDGLPNWHNGSPLPVSGECKTTEINSMCQQRAFSAATAIGNINVNGTSYNQSIFTVGFTGQLIEGIEKDNAKYTLDNIQNSGAYYTDNAADLTNMYSTILGELIPAATALDNQPLVVDQIPNEFQIVSSSLQSGSTINANKGTGLIVNNTINWEVDKILDETLTLKYSIIAADNFCGDNLSLGTSTIRYKNATCNQTNKKFDNTPVCIPCPVTDIQLNRQQGCSKTINYGSNSNPIVCSGVTETYLWKFFLKGNLVGTSANKTGKFTYTGSDKFTGNFKAELVYSSNCSLSTTNLEKSIILPNELSLSVLKSDLSCGGTDGGIDLSVTGGSGSYTYLWSNGATTQDLNNISTGLYTVTVTDILGCEKSISTTLISIDNDAPTLIVPNKLSIQGCDQNNINSANARYKFSLTAVSLNIATFNNADYIATDDTNIAKITYKDEIISYDGCVTKVLRTFTVVDTCGKTEIDSTIISIKDNIKPTFTAPDNITISTDANCVFDVSVGKTGVVSDEADNCSTGLKATFTDVEKAGTCEGEKIITRTWNLTDSCGNSTQKDQIITVEDNINPTFTAPDDITISTDANCDFDVSVEKTGVVSDEADNCSTGLKATFTDVEKAGTCEGTKTITRTWNLTDSCGNSTQKDQIITVEDNIKPTFTAPADITISTDANCVFDVSVAKTGVVSDEADNCSTGLKATFTDVEKVGTCEGEKTITRTWNLTDSCGNSTEKVQIITVEDNIKPTFTAPEDITISTDANCTFDVSVAKTGVVSDEADNCSTGLKATFTDVEKTGTCEGTKTITRTWNLTDSCGNSTQKDQIITVEDNIKPIFTVPADITISTDANCVFDVSVGKTGVVSDEADNCSTGLKATFTDVEKIGTCEGNKIITRTWNLTDSCGNSTQKDQIITVEDTIKPTFTAPKDITISTDANCVFDVSVAKTGVVSDEADNCSTGLKATFTDVEKAGTCEGTKTITRTWNLTDSCGNSTKKDQIITVEDTIKPTFTAPDDITISTDANCVFDVSVGKTGVVSDEADNCSTGLKATFTDVEKAGTCEGEKTITRTWNLTDSCGNSTQKDQIITIEDTIKPTFTAPKDITISTDTNCVFDVSVGKTGGVSDEADNCSRGLKATFTDVEKTGTCEGEKIITRTWNLTDSCGNSTQKDQIITVEDNIKPTFTAPDNITISTDENCVFDVSVAKTGEVSDEADNCSTGLKATFTDVEKVGTCEGTKIITRTWNLTDSCGNSTQKDQIITIEDNIKPTFTAPDNITISTDANCVFDVSVGKTGVVSDEADNCSTGLKATFTDVEKAGTCEGTKTITRTWNLTDSCGNSTQKDQIITVKDTIKPTFTAPDDITISTEASCVFDVSVRKTGVVSDEADNCSTGLKATFTDVEKVGTCEGTKTITRTWNLTDSCGNSTQKDQIITVEDNIKPTFTAPDNITISTDANCTFDVSVGKTGVVSDEADNCSTGLKATFTDVEKAGTCEGEKIITRTWNLTDSCGNSTQKDQIITIEDTIKPTFTAPNDITISTDANCAFDVSVAKTGVVSDEADNCSTGLKATFTDVEKAGTCEGTKTITRTWNLTDSCGNSTQKDQIITVEDSIKPTFTAPDDITISTDANCVFDVSVGKTGVVSDEADNCSTGLKATFTDIEKAGICEGTKTITRTWNLTDSCGNSTQKDQIITVEDNIKPTFSTPKDITISTDANCDFDVSVGKTGVVSDEADNCSTGLKATFTDVEKAGTCEGAKTITRTWNLTDSCGNSTQKDQIITVEDNIKPTFTGELPQNITVSCDEIPEVAVLSVSDNCSLSSDLELVYTQNVTRIADQCDSEYRITRTWNLKDCAGNISSYTQQIKVVDNDAPELVTDINDINVSCDEIPEIPTLEFIDNCSSNNIQVAFEEYNTFDGSDNDYVITRNWTAIDLCGNVANFTQNISVTVKQNITEITDSKCIDDGEINLNDYLVENNISSEGKWTLVKGDGVSLSVAGIFDPLNLSLGNYTFDYTTFNEFCTSVTRVVININDQCTVLPCGQDDIKISKAVTPNGDSWNQYFKVTGAESCGFRVNVKIFNRWGARVYKSNNYANNWNGVSEGLTFGSAERLPAGTYYYIVLLENSGLKPFTGAIYLATK</sequence>
<dbReference type="SMART" id="SM00327">
    <property type="entry name" value="VWA"/>
    <property type="match status" value="1"/>
</dbReference>
<dbReference type="Proteomes" id="UP000806077">
    <property type="component" value="Unassembled WGS sequence"/>
</dbReference>
<dbReference type="RefSeq" id="WP_193702143.1">
    <property type="nucleotide sequence ID" value="NZ_WXXT01000004.1"/>
</dbReference>
<dbReference type="Pfam" id="PF13573">
    <property type="entry name" value="SprB"/>
    <property type="match status" value="1"/>
</dbReference>
<dbReference type="EMBL" id="WXXV01000004">
    <property type="protein sequence ID" value="MBE7694726.1"/>
    <property type="molecule type" value="Genomic_DNA"/>
</dbReference>
<protein>
    <submittedName>
        <fullName evidence="2">VWA domain-containing protein</fullName>
    </submittedName>
</protein>
<dbReference type="Pfam" id="PF13585">
    <property type="entry name" value="CHU_C"/>
    <property type="match status" value="1"/>
</dbReference>
<dbReference type="CDD" id="cd00198">
    <property type="entry name" value="vWFA"/>
    <property type="match status" value="1"/>
</dbReference>
<dbReference type="PROSITE" id="PS50234">
    <property type="entry name" value="VWFA"/>
    <property type="match status" value="1"/>
</dbReference>
<name>A0AAP1REB0_9FLAO</name>
<evidence type="ECO:0000313" key="2">
    <source>
        <dbReference type="EMBL" id="MBE7694726.1"/>
    </source>
</evidence>
<reference evidence="2 3" key="1">
    <citation type="journal article" date="2020" name="Int. J. Syst. Evol. Microbiol.">
        <title>Tenacibaculum piscium sp. nov., isolated from skin ulcers of sea-farmed fish, and description of Tenacibaculum finnmarkense sp. nov. with subdivision into genomovars finnmarkense and ulcerans.</title>
        <authorList>
            <person name="Olsen A.B."/>
            <person name="Spilsberg B."/>
            <person name="Nilsen H.K."/>
            <person name="Lagesen K."/>
            <person name="Gulla S."/>
            <person name="Avendano-Herrera R."/>
            <person name="Irgang R."/>
            <person name="Duchaud E."/>
            <person name="Colquhoun D.J."/>
        </authorList>
    </citation>
    <scope>NUCLEOTIDE SEQUENCE [LARGE SCALE GENOMIC DNA]</scope>
    <source>
        <strain evidence="2 3">TNO037</strain>
    </source>
</reference>
<dbReference type="InterPro" id="IPR002035">
    <property type="entry name" value="VWF_A"/>
</dbReference>
<evidence type="ECO:0000259" key="1">
    <source>
        <dbReference type="PROSITE" id="PS50234"/>
    </source>
</evidence>
<keyword evidence="3" id="KW-1185">Reference proteome</keyword>
<dbReference type="Gene3D" id="3.40.50.410">
    <property type="entry name" value="von Willebrand factor, type A domain"/>
    <property type="match status" value="1"/>
</dbReference>
<dbReference type="InterPro" id="IPR025667">
    <property type="entry name" value="SprB_repeat"/>
</dbReference>
<dbReference type="NCBIfam" id="TIGR04131">
    <property type="entry name" value="Bac_Flav_CTERM"/>
    <property type="match status" value="1"/>
</dbReference>
<dbReference type="InterPro" id="IPR026341">
    <property type="entry name" value="T9SS_type_B"/>
</dbReference>
<proteinExistence type="predicted"/>
<evidence type="ECO:0000313" key="3">
    <source>
        <dbReference type="Proteomes" id="UP000806077"/>
    </source>
</evidence>
<dbReference type="InterPro" id="IPR036465">
    <property type="entry name" value="vWFA_dom_sf"/>
</dbReference>